<dbReference type="EMBL" id="JARIHO010000016">
    <property type="protein sequence ID" value="KAJ7349155.1"/>
    <property type="molecule type" value="Genomic_DNA"/>
</dbReference>
<keyword evidence="3" id="KW-1185">Reference proteome</keyword>
<feature type="compositionally biased region" description="Basic and acidic residues" evidence="1">
    <location>
        <begin position="1"/>
        <end position="11"/>
    </location>
</feature>
<dbReference type="AlphaFoldDB" id="A0AAD7A455"/>
<evidence type="ECO:0000256" key="1">
    <source>
        <dbReference type="SAM" id="MobiDB-lite"/>
    </source>
</evidence>
<reference evidence="2" key="1">
    <citation type="submission" date="2023-03" db="EMBL/GenBank/DDBJ databases">
        <title>Massive genome expansion in bonnet fungi (Mycena s.s.) driven by repeated elements and novel gene families across ecological guilds.</title>
        <authorList>
            <consortium name="Lawrence Berkeley National Laboratory"/>
            <person name="Harder C.B."/>
            <person name="Miyauchi S."/>
            <person name="Viragh M."/>
            <person name="Kuo A."/>
            <person name="Thoen E."/>
            <person name="Andreopoulos B."/>
            <person name="Lu D."/>
            <person name="Skrede I."/>
            <person name="Drula E."/>
            <person name="Henrissat B."/>
            <person name="Morin E."/>
            <person name="Kohler A."/>
            <person name="Barry K."/>
            <person name="LaButti K."/>
            <person name="Morin E."/>
            <person name="Salamov A."/>
            <person name="Lipzen A."/>
            <person name="Mereny Z."/>
            <person name="Hegedus B."/>
            <person name="Baldrian P."/>
            <person name="Stursova M."/>
            <person name="Weitz H."/>
            <person name="Taylor A."/>
            <person name="Grigoriev I.V."/>
            <person name="Nagy L.G."/>
            <person name="Martin F."/>
            <person name="Kauserud H."/>
        </authorList>
    </citation>
    <scope>NUCLEOTIDE SEQUENCE</scope>
    <source>
        <strain evidence="2">CBHHK002</strain>
    </source>
</reference>
<dbReference type="Proteomes" id="UP001218218">
    <property type="component" value="Unassembled WGS sequence"/>
</dbReference>
<proteinExistence type="predicted"/>
<evidence type="ECO:0000313" key="2">
    <source>
        <dbReference type="EMBL" id="KAJ7349155.1"/>
    </source>
</evidence>
<name>A0AAD7A455_9AGAR</name>
<protein>
    <submittedName>
        <fullName evidence="2">Uncharacterized protein</fullName>
    </submittedName>
</protein>
<gene>
    <name evidence="2" type="ORF">DFH08DRAFT_864573</name>
</gene>
<sequence length="114" mass="12473">MIITSDSKDVKSAPQETQQAPNDTGESSKLTLRPILFGYETQVKPNGKQTPHVCPKCNNASVLSSTSTEQIVVMFVAVSSSVKASWLCTTEKCGWSTPLDREPLSWEPSPPYIE</sequence>
<comment type="caution">
    <text evidence="2">The sequence shown here is derived from an EMBL/GenBank/DDBJ whole genome shotgun (WGS) entry which is preliminary data.</text>
</comment>
<evidence type="ECO:0000313" key="3">
    <source>
        <dbReference type="Proteomes" id="UP001218218"/>
    </source>
</evidence>
<organism evidence="2 3">
    <name type="scientific">Mycena albidolilacea</name>
    <dbReference type="NCBI Taxonomy" id="1033008"/>
    <lineage>
        <taxon>Eukaryota</taxon>
        <taxon>Fungi</taxon>
        <taxon>Dikarya</taxon>
        <taxon>Basidiomycota</taxon>
        <taxon>Agaricomycotina</taxon>
        <taxon>Agaricomycetes</taxon>
        <taxon>Agaricomycetidae</taxon>
        <taxon>Agaricales</taxon>
        <taxon>Marasmiineae</taxon>
        <taxon>Mycenaceae</taxon>
        <taxon>Mycena</taxon>
    </lineage>
</organism>
<feature type="compositionally biased region" description="Polar residues" evidence="1">
    <location>
        <begin position="14"/>
        <end position="28"/>
    </location>
</feature>
<accession>A0AAD7A455</accession>
<feature type="region of interest" description="Disordered" evidence="1">
    <location>
        <begin position="1"/>
        <end position="28"/>
    </location>
</feature>